<keyword evidence="7" id="KW-1185">Reference proteome</keyword>
<comment type="similarity">
    <text evidence="2">Belongs to the TRAFAC class translation factor GTPase superfamily. Bms1-like GTPase family. TSR1 subfamily.</text>
</comment>
<evidence type="ECO:0000256" key="2">
    <source>
        <dbReference type="ARBA" id="ARBA00038288"/>
    </source>
</evidence>
<evidence type="ECO:0000313" key="7">
    <source>
        <dbReference type="Proteomes" id="UP000678393"/>
    </source>
</evidence>
<protein>
    <recommendedName>
        <fullName evidence="3">Pre-rRNA-processing protein TSR1 homolog</fullName>
    </recommendedName>
</protein>
<dbReference type="GO" id="GO:0000462">
    <property type="term" value="P:maturation of SSU-rRNA from tricistronic rRNA transcript (SSU-rRNA, 5.8S rRNA, LSU-rRNA)"/>
    <property type="evidence" value="ECO:0007669"/>
    <property type="project" value="TreeGrafter"/>
</dbReference>
<evidence type="ECO:0000259" key="4">
    <source>
        <dbReference type="SMART" id="SM00785"/>
    </source>
</evidence>
<dbReference type="GO" id="GO:0000479">
    <property type="term" value="P:endonucleolytic cleavage of tricistronic rRNA transcript (SSU-rRNA, 5.8S rRNA, LSU-rRNA)"/>
    <property type="evidence" value="ECO:0007669"/>
    <property type="project" value="TreeGrafter"/>
</dbReference>
<reference evidence="6" key="1">
    <citation type="submission" date="2021-04" db="EMBL/GenBank/DDBJ databases">
        <authorList>
            <consortium name="Molecular Ecology Group"/>
        </authorList>
    </citation>
    <scope>NUCLEOTIDE SEQUENCE</scope>
</reference>
<dbReference type="EMBL" id="CAJHNH020005457">
    <property type="protein sequence ID" value="CAG5132552.1"/>
    <property type="molecule type" value="Genomic_DNA"/>
</dbReference>
<evidence type="ECO:0000256" key="1">
    <source>
        <dbReference type="ARBA" id="ARBA00037087"/>
    </source>
</evidence>
<dbReference type="AlphaFoldDB" id="A0A8S3ZWW9"/>
<dbReference type="Pfam" id="PF04950">
    <property type="entry name" value="RIBIOP_C"/>
    <property type="match status" value="1"/>
</dbReference>
<dbReference type="GO" id="GO:0030688">
    <property type="term" value="C:preribosome, small subunit precursor"/>
    <property type="evidence" value="ECO:0007669"/>
    <property type="project" value="TreeGrafter"/>
</dbReference>
<dbReference type="PANTHER" id="PTHR12858:SF1">
    <property type="entry name" value="PRE-RRNA-PROCESSING PROTEIN TSR1 HOMOLOG"/>
    <property type="match status" value="1"/>
</dbReference>
<dbReference type="InterPro" id="IPR007034">
    <property type="entry name" value="BMS1_TSR1_C"/>
</dbReference>
<dbReference type="InterPro" id="IPR012948">
    <property type="entry name" value="AARP2CN"/>
</dbReference>
<dbReference type="GO" id="GO:0003924">
    <property type="term" value="F:GTPase activity"/>
    <property type="evidence" value="ECO:0007669"/>
    <property type="project" value="TreeGrafter"/>
</dbReference>
<evidence type="ECO:0000313" key="6">
    <source>
        <dbReference type="EMBL" id="CAG5132552.1"/>
    </source>
</evidence>
<feature type="non-terminal residue" evidence="6">
    <location>
        <position position="1"/>
    </location>
</feature>
<proteinExistence type="inferred from homology"/>
<dbReference type="InterPro" id="IPR039761">
    <property type="entry name" value="Bms1/Tsr1"/>
</dbReference>
<dbReference type="GO" id="GO:0034511">
    <property type="term" value="F:U3 snoRNA binding"/>
    <property type="evidence" value="ECO:0007669"/>
    <property type="project" value="TreeGrafter"/>
</dbReference>
<dbReference type="Proteomes" id="UP000678393">
    <property type="component" value="Unassembled WGS sequence"/>
</dbReference>
<sequence length="623" mass="71338">GLSHLSKTKMLNARKAIDKQMEKRFPGHKVRSLDTWQDSQAVWRHLANLAQQKVHYRDCRPYLLAENVEFVTDTLDQPSLGTLKVSGYLRGQDLDVNQLVHVPGWGDFQMSQIDETCDPYPLVVRGNQDRRQNHGKLVDAEMTEVKSTSFVIAKATNPESLQSEVPLDSMDEEQTWPSADELADNKFMKVKALKGVSDYQGQWILDMYHADEAVDGEDDDDDESIEGMTVESNVLCSDRPQNAGCNEVEEVDEDIADGTQTELGEEDNYDEQMDMEEEEKMYERLKQERQHVQFPDEVDTPQNVPARQRFARYRGLDGFHATSWDPNESLPRDYARIYRVSKQHYKRLRKLSLMNGSQSKETSNVAEPGSFITVHISNVPKSLIDSRSPSQPLTVFGLFPNEHKMTLISTAITRVAAFTAPVKSKDPLIFQIGFRRFSTSPVFSEHSYQNKFKMERFLPQSGFIAASMFAPIMFAPAPVLVFRENVVGKYDLVAKGSLLSLDTDRIVVKRAVLSGAPFKINKKSVVVRYMFFNREDVDYYKPVELRTKWGKRGHIRQALGTHGHMKCTFNGQVRSEDTITMSLYKRVFPKWSFNPHVNILPPHIERVADEQEQETQAFQMFDN</sequence>
<evidence type="ECO:0000256" key="3">
    <source>
        <dbReference type="ARBA" id="ARBA00040070"/>
    </source>
</evidence>
<dbReference type="OrthoDB" id="119302at2759"/>
<dbReference type="PANTHER" id="PTHR12858">
    <property type="entry name" value="RIBOSOME BIOGENESIS PROTEIN"/>
    <property type="match status" value="1"/>
</dbReference>
<accession>A0A8S3ZWW9</accession>
<dbReference type="Pfam" id="PF08142">
    <property type="entry name" value="AARP2CN"/>
    <property type="match status" value="1"/>
</dbReference>
<feature type="domain" description="Ribosome biogenesis protein BMS1/TSR1 C-terminal" evidence="5">
    <location>
        <begin position="297"/>
        <end position="587"/>
    </location>
</feature>
<dbReference type="GO" id="GO:0005634">
    <property type="term" value="C:nucleus"/>
    <property type="evidence" value="ECO:0007669"/>
    <property type="project" value="InterPro"/>
</dbReference>
<dbReference type="GO" id="GO:0005525">
    <property type="term" value="F:GTP binding"/>
    <property type="evidence" value="ECO:0007669"/>
    <property type="project" value="TreeGrafter"/>
</dbReference>
<organism evidence="6 7">
    <name type="scientific">Candidula unifasciata</name>
    <dbReference type="NCBI Taxonomy" id="100452"/>
    <lineage>
        <taxon>Eukaryota</taxon>
        <taxon>Metazoa</taxon>
        <taxon>Spiralia</taxon>
        <taxon>Lophotrochozoa</taxon>
        <taxon>Mollusca</taxon>
        <taxon>Gastropoda</taxon>
        <taxon>Heterobranchia</taxon>
        <taxon>Euthyneura</taxon>
        <taxon>Panpulmonata</taxon>
        <taxon>Eupulmonata</taxon>
        <taxon>Stylommatophora</taxon>
        <taxon>Helicina</taxon>
        <taxon>Helicoidea</taxon>
        <taxon>Geomitridae</taxon>
        <taxon>Candidula</taxon>
    </lineage>
</organism>
<feature type="domain" description="AARP2CN" evidence="4">
    <location>
        <begin position="38"/>
        <end position="120"/>
    </location>
</feature>
<comment type="caution">
    <text evidence="6">The sequence shown here is derived from an EMBL/GenBank/DDBJ whole genome shotgun (WGS) entry which is preliminary data.</text>
</comment>
<comment type="function">
    <text evidence="1">Required during maturation of the 40S ribosomal subunit in the nucleolus.</text>
</comment>
<name>A0A8S3ZWW9_9EUPU</name>
<dbReference type="SMART" id="SM00785">
    <property type="entry name" value="AARP2CN"/>
    <property type="match status" value="1"/>
</dbReference>
<gene>
    <name evidence="6" type="ORF">CUNI_LOCUS18110</name>
</gene>
<dbReference type="SMART" id="SM01362">
    <property type="entry name" value="DUF663"/>
    <property type="match status" value="1"/>
</dbReference>
<evidence type="ECO:0000259" key="5">
    <source>
        <dbReference type="SMART" id="SM01362"/>
    </source>
</evidence>